<evidence type="ECO:0000259" key="2">
    <source>
        <dbReference type="Pfam" id="PF03050"/>
    </source>
</evidence>
<keyword evidence="7" id="KW-1185">Reference proteome</keyword>
<dbReference type="Pfam" id="PF13817">
    <property type="entry name" value="DDE_Tnp_IS66_C"/>
    <property type="match status" value="1"/>
</dbReference>
<dbReference type="RefSeq" id="WP_008603694.1">
    <property type="nucleotide sequence ID" value="NZ_AMRV01000012.1"/>
</dbReference>
<organism evidence="6 7">
    <name type="scientific">Pacificimonas flava</name>
    <dbReference type="NCBI Taxonomy" id="1234595"/>
    <lineage>
        <taxon>Bacteria</taxon>
        <taxon>Pseudomonadati</taxon>
        <taxon>Pseudomonadota</taxon>
        <taxon>Alphaproteobacteria</taxon>
        <taxon>Sphingomonadales</taxon>
        <taxon>Sphingosinicellaceae</taxon>
        <taxon>Pacificimonas</taxon>
    </lineage>
</organism>
<proteinExistence type="predicted"/>
<evidence type="ECO:0000313" key="7">
    <source>
        <dbReference type="Proteomes" id="UP000011717"/>
    </source>
</evidence>
<dbReference type="PANTHER" id="PTHR33678:SF1">
    <property type="entry name" value="BLL1576 PROTEIN"/>
    <property type="match status" value="1"/>
</dbReference>
<dbReference type="PANTHER" id="PTHR33678">
    <property type="entry name" value="BLL1576 PROTEIN"/>
    <property type="match status" value="1"/>
</dbReference>
<dbReference type="InterPro" id="IPR024474">
    <property type="entry name" value="Znf_dom_IS66"/>
</dbReference>
<dbReference type="Proteomes" id="UP000011717">
    <property type="component" value="Unassembled WGS sequence"/>
</dbReference>
<evidence type="ECO:0000259" key="3">
    <source>
        <dbReference type="Pfam" id="PF13005"/>
    </source>
</evidence>
<feature type="domain" description="Transposase TnpC homeodomain" evidence="4">
    <location>
        <begin position="48"/>
        <end position="119"/>
    </location>
</feature>
<comment type="caution">
    <text evidence="6">The sequence shown here is derived from an EMBL/GenBank/DDBJ whole genome shotgun (WGS) entry which is preliminary data.</text>
</comment>
<evidence type="ECO:0000313" key="6">
    <source>
        <dbReference type="EMBL" id="EMD81941.1"/>
    </source>
</evidence>
<gene>
    <name evidence="6" type="ORF">C725_2730</name>
</gene>
<dbReference type="Pfam" id="PF13007">
    <property type="entry name" value="LZ_Tnp_IS66"/>
    <property type="match status" value="1"/>
</dbReference>
<name>M2TJV7_9SPHN</name>
<dbReference type="Pfam" id="PF13005">
    <property type="entry name" value="zf-IS66"/>
    <property type="match status" value="1"/>
</dbReference>
<dbReference type="OrthoDB" id="9800877at2"/>
<dbReference type="EMBL" id="AMRV01000012">
    <property type="protein sequence ID" value="EMD81941.1"/>
    <property type="molecule type" value="Genomic_DNA"/>
</dbReference>
<feature type="domain" description="Transposase IS66 central" evidence="2">
    <location>
        <begin position="185"/>
        <end position="471"/>
    </location>
</feature>
<feature type="domain" description="Transposase IS66 zinc-finger binding" evidence="3">
    <location>
        <begin position="126"/>
        <end position="170"/>
    </location>
</feature>
<sequence length="523" mass="57701">MLLEADLPDDPDALRAIIAGQAEAQRRLTDQVAALEAAGTEADAEIARLNAIIAAFQRHRFGARSEQLDEDQLQLALEEIGAALASVHAGREAAAKDAGTPPPRKTNRGSLPAHLERIEQTLELKERVCSCCGGDLHVIGEDVAERLDVVPASFRVLVTRRPRYGCRSCEAAPVQAPAPARIVDRGIPTEALVAHVLTAKYADHLPLYRQAQIYARQGVTLDRSTLADWTGRAAWWLRPLRDHLLAELKKSGKLFADETTAPVLDPGRGRTKTGQLWAYARDDRSWGDADPPAVAYRYAPDRKAERPIEHLTGFAGTLQVDGYGGYGALARRGDVQLAFCWAHVRRRFYELAAQGTSPVASEVLTRIAALYKVEADVRGACAEDRQKVRQERSTPLVQGLRQLLDARLGQLSRKSRLAEAIRYALIRWDGLVLFLEDGRIELDNNSVERSIRPLALNRKNALFAGSDQGGEHWAVIASLIETCKLNKINPEAWLTRTLTRLAQGHSSQRLGELMPWNYTPTVG</sequence>
<evidence type="ECO:0000259" key="5">
    <source>
        <dbReference type="Pfam" id="PF13817"/>
    </source>
</evidence>
<evidence type="ECO:0000256" key="1">
    <source>
        <dbReference type="SAM" id="MobiDB-lite"/>
    </source>
</evidence>
<dbReference type="InterPro" id="IPR024463">
    <property type="entry name" value="Transposase_TnpC_homeodom"/>
</dbReference>
<dbReference type="InterPro" id="IPR052344">
    <property type="entry name" value="Transposase-related"/>
</dbReference>
<dbReference type="Pfam" id="PF03050">
    <property type="entry name" value="DDE_Tnp_IS66"/>
    <property type="match status" value="1"/>
</dbReference>
<reference evidence="6 7" key="1">
    <citation type="journal article" date="2013" name="Genome Announc.">
        <title>Draft Genome Sequence of Strain JLT2015T, Belonging to the Family Sphingomonadaceae of the Alphaproteobacteria.</title>
        <authorList>
            <person name="Tang K."/>
            <person name="Liu K."/>
            <person name="Li S."/>
            <person name="Jiao N."/>
        </authorList>
    </citation>
    <scope>NUCLEOTIDE SEQUENCE [LARGE SCALE GENOMIC DNA]</scope>
    <source>
        <strain evidence="6 7">JLT2015</strain>
    </source>
</reference>
<dbReference type="NCBIfam" id="NF033517">
    <property type="entry name" value="transpos_IS66"/>
    <property type="match status" value="1"/>
</dbReference>
<dbReference type="PATRIC" id="fig|1234595.3.peg.2732"/>
<dbReference type="AlphaFoldDB" id="M2TJV7"/>
<feature type="region of interest" description="Disordered" evidence="1">
    <location>
        <begin position="91"/>
        <end position="111"/>
    </location>
</feature>
<dbReference type="InterPro" id="IPR004291">
    <property type="entry name" value="Transposase_IS66_central"/>
</dbReference>
<protein>
    <submittedName>
        <fullName evidence="6">Putative transposase</fullName>
    </submittedName>
</protein>
<accession>M2TJV7</accession>
<dbReference type="InterPro" id="IPR039552">
    <property type="entry name" value="IS66_C"/>
</dbReference>
<evidence type="ECO:0000259" key="4">
    <source>
        <dbReference type="Pfam" id="PF13007"/>
    </source>
</evidence>
<feature type="domain" description="Transposase IS66 C-terminal" evidence="5">
    <location>
        <begin position="478"/>
        <end position="516"/>
    </location>
</feature>